<feature type="region of interest" description="Disordered" evidence="1">
    <location>
        <begin position="1"/>
        <end position="179"/>
    </location>
</feature>
<feature type="compositionally biased region" description="Low complexity" evidence="1">
    <location>
        <begin position="202"/>
        <end position="213"/>
    </location>
</feature>
<evidence type="ECO:0008006" key="4">
    <source>
        <dbReference type="Google" id="ProtNLM"/>
    </source>
</evidence>
<feature type="compositionally biased region" description="Basic and acidic residues" evidence="1">
    <location>
        <begin position="63"/>
        <end position="73"/>
    </location>
</feature>
<feature type="compositionally biased region" description="Basic and acidic residues" evidence="1">
    <location>
        <begin position="163"/>
        <end position="179"/>
    </location>
</feature>
<dbReference type="InterPro" id="IPR011990">
    <property type="entry name" value="TPR-like_helical_dom_sf"/>
</dbReference>
<proteinExistence type="predicted"/>
<evidence type="ECO:0000256" key="1">
    <source>
        <dbReference type="SAM" id="MobiDB-lite"/>
    </source>
</evidence>
<feature type="compositionally biased region" description="Basic and acidic residues" evidence="1">
    <location>
        <begin position="11"/>
        <end position="23"/>
    </location>
</feature>
<dbReference type="SMART" id="SM00671">
    <property type="entry name" value="SEL1"/>
    <property type="match status" value="1"/>
</dbReference>
<dbReference type="OrthoDB" id="2148946at2759"/>
<comment type="caution">
    <text evidence="2">The sequence shown here is derived from an EMBL/GenBank/DDBJ whole genome shotgun (WGS) entry which is preliminary data.</text>
</comment>
<protein>
    <recommendedName>
        <fullName evidence="4">Protein DSF2</fullName>
    </recommendedName>
</protein>
<dbReference type="PANTHER" id="PTHR43628:SF1">
    <property type="entry name" value="CHITIN SYNTHASE REGULATORY FACTOR 2-RELATED"/>
    <property type="match status" value="1"/>
</dbReference>
<dbReference type="SUPFAM" id="SSF81901">
    <property type="entry name" value="HCP-like"/>
    <property type="match status" value="1"/>
</dbReference>
<dbReference type="PANTHER" id="PTHR43628">
    <property type="entry name" value="ACTIVATOR OF C KINASE PROTEIN 1-RELATED"/>
    <property type="match status" value="1"/>
</dbReference>
<dbReference type="InterPro" id="IPR052945">
    <property type="entry name" value="Mitotic_Regulator"/>
</dbReference>
<feature type="compositionally biased region" description="Polar residues" evidence="1">
    <location>
        <begin position="99"/>
        <end position="114"/>
    </location>
</feature>
<accession>A0A4U0X927</accession>
<feature type="compositionally biased region" description="Basic and acidic residues" evidence="1">
    <location>
        <begin position="118"/>
        <end position="128"/>
    </location>
</feature>
<feature type="compositionally biased region" description="Low complexity" evidence="1">
    <location>
        <begin position="152"/>
        <end position="162"/>
    </location>
</feature>
<dbReference type="Pfam" id="PF08238">
    <property type="entry name" value="Sel1"/>
    <property type="match status" value="2"/>
</dbReference>
<gene>
    <name evidence="2" type="ORF">B0A55_06319</name>
</gene>
<dbReference type="GO" id="GO:0010972">
    <property type="term" value="P:negative regulation of G2/M transition of mitotic cell cycle"/>
    <property type="evidence" value="ECO:0007669"/>
    <property type="project" value="TreeGrafter"/>
</dbReference>
<feature type="region of interest" description="Disordered" evidence="1">
    <location>
        <begin position="199"/>
        <end position="228"/>
    </location>
</feature>
<dbReference type="STRING" id="329884.A0A4U0X927"/>
<dbReference type="InterPro" id="IPR006597">
    <property type="entry name" value="Sel1-like"/>
</dbReference>
<dbReference type="Proteomes" id="UP000309340">
    <property type="component" value="Unassembled WGS sequence"/>
</dbReference>
<sequence>MAAVEMTGLKELLKKKEKIEKDTPPLAEHSGNLELPVFKFIRTTTESEEVIQPPSYPGDEDQDSKTTKASPEKAKKRPHLGFRRSTNNASHSRDASVDSVASQANEKGEQQQQLPVRPKTERKLSERFHLHRDRPRSVSAESSTHLPDDLPEAPAAVPAPAREGARVAQEEKEIKEQREAQWEKRATILAQSNPLLLEEQQRQQTQQQQQQQQEKPRPPTPTLPDADQTHDENIQEAIRLHELGDLTPSTAMFGRLASPTGANNALAQVLYALALRHGWGIPLNPEKAIHYLSLAAANSASVEEQALAASGMTKVEPRRGSWRDPVAARQYYETAANLGDADAMEEAAWCLVEGFGGGKDKGVRKKAEVGGCMMRLAGGLGVNWVLGEVARRGVYLLKSAICRGGLGADYGDDDEYEHERPPANGPLPFVVAICSVFVRPEITG</sequence>
<dbReference type="Gene3D" id="1.25.40.10">
    <property type="entry name" value="Tetratricopeptide repeat domain"/>
    <property type="match status" value="1"/>
</dbReference>
<organism evidence="2 3">
    <name type="scientific">Friedmanniomyces simplex</name>
    <dbReference type="NCBI Taxonomy" id="329884"/>
    <lineage>
        <taxon>Eukaryota</taxon>
        <taxon>Fungi</taxon>
        <taxon>Dikarya</taxon>
        <taxon>Ascomycota</taxon>
        <taxon>Pezizomycotina</taxon>
        <taxon>Dothideomycetes</taxon>
        <taxon>Dothideomycetidae</taxon>
        <taxon>Mycosphaerellales</taxon>
        <taxon>Teratosphaeriaceae</taxon>
        <taxon>Friedmanniomyces</taxon>
    </lineage>
</organism>
<name>A0A4U0X927_9PEZI</name>
<evidence type="ECO:0000313" key="3">
    <source>
        <dbReference type="Proteomes" id="UP000309340"/>
    </source>
</evidence>
<reference evidence="2 3" key="1">
    <citation type="submission" date="2017-03" db="EMBL/GenBank/DDBJ databases">
        <title>Genomes of endolithic fungi from Antarctica.</title>
        <authorList>
            <person name="Coleine C."/>
            <person name="Masonjones S."/>
            <person name="Stajich J.E."/>
        </authorList>
    </citation>
    <scope>NUCLEOTIDE SEQUENCE [LARGE SCALE GENOMIC DNA]</scope>
    <source>
        <strain evidence="2 3">CCFEE 5184</strain>
    </source>
</reference>
<evidence type="ECO:0000313" key="2">
    <source>
        <dbReference type="EMBL" id="TKA71035.1"/>
    </source>
</evidence>
<dbReference type="AlphaFoldDB" id="A0A4U0X927"/>
<dbReference type="GO" id="GO:0032153">
    <property type="term" value="C:cell division site"/>
    <property type="evidence" value="ECO:0007669"/>
    <property type="project" value="TreeGrafter"/>
</dbReference>
<dbReference type="EMBL" id="NAJQ01000370">
    <property type="protein sequence ID" value="TKA71035.1"/>
    <property type="molecule type" value="Genomic_DNA"/>
</dbReference>
<keyword evidence="3" id="KW-1185">Reference proteome</keyword>